<evidence type="ECO:0000259" key="10">
    <source>
        <dbReference type="PROSITE" id="PS51175"/>
    </source>
</evidence>
<evidence type="ECO:0000256" key="3">
    <source>
        <dbReference type="ARBA" id="ARBA00022729"/>
    </source>
</evidence>
<dbReference type="Gene3D" id="3.40.50.880">
    <property type="match status" value="1"/>
</dbReference>
<accession>A0ABP5PNF3</accession>
<dbReference type="CDD" id="cd11574">
    <property type="entry name" value="GH99"/>
    <property type="match status" value="1"/>
</dbReference>
<proteinExistence type="predicted"/>
<keyword evidence="8" id="KW-0472">Membrane</keyword>
<dbReference type="InterPro" id="IPR026071">
    <property type="entry name" value="Glyco_Hydrolase_99"/>
</dbReference>
<evidence type="ECO:0000256" key="8">
    <source>
        <dbReference type="ARBA" id="ARBA00023136"/>
    </source>
</evidence>
<dbReference type="InterPro" id="IPR029062">
    <property type="entry name" value="Class_I_gatase-like"/>
</dbReference>
<dbReference type="CDD" id="cd04084">
    <property type="entry name" value="CBM6_xylanase-like"/>
    <property type="match status" value="1"/>
</dbReference>
<keyword evidence="12" id="KW-1185">Reference proteome</keyword>
<dbReference type="PROSITE" id="PS51175">
    <property type="entry name" value="CBM6"/>
    <property type="match status" value="1"/>
</dbReference>
<gene>
    <name evidence="11" type="ORF">GCM10009850_077470</name>
</gene>
<keyword evidence="3 9" id="KW-0732">Signal</keyword>
<protein>
    <recommendedName>
        <fullName evidence="10">CBM6 domain-containing protein</fullName>
    </recommendedName>
</protein>
<dbReference type="SUPFAM" id="SSF52317">
    <property type="entry name" value="Class I glutamine amidotransferase-like"/>
    <property type="match status" value="1"/>
</dbReference>
<dbReference type="Gene3D" id="2.60.120.560">
    <property type="entry name" value="Exo-inulinase, domain 1"/>
    <property type="match status" value="1"/>
</dbReference>
<evidence type="ECO:0000313" key="11">
    <source>
        <dbReference type="EMBL" id="GAA2212285.1"/>
    </source>
</evidence>
<keyword evidence="7" id="KW-0333">Golgi apparatus</keyword>
<evidence type="ECO:0000313" key="12">
    <source>
        <dbReference type="Proteomes" id="UP001499843"/>
    </source>
</evidence>
<evidence type="ECO:0000256" key="2">
    <source>
        <dbReference type="ARBA" id="ARBA00022692"/>
    </source>
</evidence>
<dbReference type="InterPro" id="IPR008979">
    <property type="entry name" value="Galactose-bd-like_sf"/>
</dbReference>
<dbReference type="InterPro" id="IPR010496">
    <property type="entry name" value="AL/BT2_dom"/>
</dbReference>
<sequence length="864" mass="91809">MLSKLLSLTLVAASLTAVPADPAYQVLVFSKTAGFRHDAIPAGIQAIRDLGAANNFTVTATEDAGAFTNLSAYKAVVFLNTTGDVLNDAQQTAFQQYVDGGGGYVGVHAAADTEYDWPYYGRLAGAYFKSHPAIQQATVRTEDRAHPATAHLGPAWTRTDEWYNYRAGPRPSVRVLQSLDETTYSGGDMGGDHPITWCHPQGQGRAFYTGLGHTIESYADPAFRNVLLGGIRYAAGTAKADCRPETGYTPLYNGSTSGWSQAGPGGFANADATLTSQGGMGLLWYSARELGSYSLKLDWKLTGDSNSGVFVGFPASGDPQSAVDNGYEVQIDATDTADRTTGSIYGHKAADQAARDAALNPPGSWNTYELLVEGERLRVYLNGALINDFTNTDPRRSLRQGHVGIQNHGAADQVAFRNVRVKELGGGSVTAEGESYTSSSGVQIADHPPASGGKTLGYVDNGDWAGYAHVTTAGATRFSARVSSGGVGGTIQIRSGSATGTLLGSVAVPVTGGWENFQTVTTTLTGSATGPLFLVFTGGSGNLYDLDTITLDGGGGPAPLLSDKVHVFYYPWYGSPQVNGGWRHWQQGGRTPPGDIGADFYPALGAYDSGDFAGTVAQHMKWIRQSAAGVLVLSWWGRGSYEDGLARGILDAAAREGLKVAWHLEPYSGRTAASTVEDVRHINQTYGAHPAFSDAFYVFESLRITDWSALDQVNQDNVILAQTTDTSKIAHFNGMYTYDAIAGATAPGWQQAADYARQHGLVWAPSVGPGYLDDRAVPGNTTPTLARDNGATYDKEWANALQTGPTWVSITSFNEWHEGSVIEPAVPRAGYQSFEGAYGRTGAAAQTAYLDRTAYWVGRFTSAT</sequence>
<keyword evidence="4" id="KW-0378">Hydrolase</keyword>
<dbReference type="PANTHER" id="PTHR40469:SF2">
    <property type="entry name" value="GALACTOSE-BINDING DOMAIN-LIKE SUPERFAMILY PROTEIN"/>
    <property type="match status" value="1"/>
</dbReference>
<dbReference type="Pfam" id="PF03422">
    <property type="entry name" value="CBM_6"/>
    <property type="match status" value="1"/>
</dbReference>
<evidence type="ECO:0000256" key="4">
    <source>
        <dbReference type="ARBA" id="ARBA00022801"/>
    </source>
</evidence>
<dbReference type="EMBL" id="BAAAQX010000025">
    <property type="protein sequence ID" value="GAA2212285.1"/>
    <property type="molecule type" value="Genomic_DNA"/>
</dbReference>
<dbReference type="PANTHER" id="PTHR40469">
    <property type="entry name" value="SECRETED GLYCOSYL HYDROLASE"/>
    <property type="match status" value="1"/>
</dbReference>
<dbReference type="Gene3D" id="3.20.20.80">
    <property type="entry name" value="Glycosidases"/>
    <property type="match status" value="1"/>
</dbReference>
<evidence type="ECO:0000256" key="1">
    <source>
        <dbReference type="ARBA" id="ARBA00004323"/>
    </source>
</evidence>
<evidence type="ECO:0000256" key="7">
    <source>
        <dbReference type="ARBA" id="ARBA00023034"/>
    </source>
</evidence>
<dbReference type="Gene3D" id="2.60.120.260">
    <property type="entry name" value="Galactose-binding domain-like"/>
    <property type="match status" value="1"/>
</dbReference>
<dbReference type="SMART" id="SM00606">
    <property type="entry name" value="CBD_IV"/>
    <property type="match status" value="1"/>
</dbReference>
<organism evidence="11 12">
    <name type="scientific">Nonomuraea monospora</name>
    <dbReference type="NCBI Taxonomy" id="568818"/>
    <lineage>
        <taxon>Bacteria</taxon>
        <taxon>Bacillati</taxon>
        <taxon>Actinomycetota</taxon>
        <taxon>Actinomycetes</taxon>
        <taxon>Streptosporangiales</taxon>
        <taxon>Streptosporangiaceae</taxon>
        <taxon>Nonomuraea</taxon>
    </lineage>
</organism>
<feature type="domain" description="CBM6" evidence="10">
    <location>
        <begin position="429"/>
        <end position="552"/>
    </location>
</feature>
<comment type="subcellular location">
    <subcellularLocation>
        <location evidence="1">Golgi apparatus membrane</location>
        <topology evidence="1">Single-pass type II membrane protein</topology>
    </subcellularLocation>
</comment>
<keyword evidence="5" id="KW-0735">Signal-anchor</keyword>
<keyword evidence="2" id="KW-0812">Transmembrane</keyword>
<evidence type="ECO:0000256" key="6">
    <source>
        <dbReference type="ARBA" id="ARBA00022989"/>
    </source>
</evidence>
<evidence type="ECO:0000256" key="9">
    <source>
        <dbReference type="SAM" id="SignalP"/>
    </source>
</evidence>
<dbReference type="InterPro" id="IPR005084">
    <property type="entry name" value="CBM6"/>
</dbReference>
<keyword evidence="6" id="KW-1133">Transmembrane helix</keyword>
<dbReference type="Pfam" id="PF06283">
    <property type="entry name" value="ThuA"/>
    <property type="match status" value="1"/>
</dbReference>
<reference evidence="12" key="1">
    <citation type="journal article" date="2019" name="Int. J. Syst. Evol. Microbiol.">
        <title>The Global Catalogue of Microorganisms (GCM) 10K type strain sequencing project: providing services to taxonomists for standard genome sequencing and annotation.</title>
        <authorList>
            <consortium name="The Broad Institute Genomics Platform"/>
            <consortium name="The Broad Institute Genome Sequencing Center for Infectious Disease"/>
            <person name="Wu L."/>
            <person name="Ma J."/>
        </authorList>
    </citation>
    <scope>NUCLEOTIDE SEQUENCE [LARGE SCALE GENOMIC DNA]</scope>
    <source>
        <strain evidence="12">JCM 16114</strain>
    </source>
</reference>
<name>A0ABP5PNF3_9ACTN</name>
<dbReference type="InterPro" id="IPR006584">
    <property type="entry name" value="Cellulose-bd_IV"/>
</dbReference>
<dbReference type="Proteomes" id="UP001499843">
    <property type="component" value="Unassembled WGS sequence"/>
</dbReference>
<evidence type="ECO:0000256" key="5">
    <source>
        <dbReference type="ARBA" id="ARBA00022968"/>
    </source>
</evidence>
<comment type="caution">
    <text evidence="11">The sequence shown here is derived from an EMBL/GenBank/DDBJ whole genome shotgun (WGS) entry which is preliminary data.</text>
</comment>
<dbReference type="InterPro" id="IPR029010">
    <property type="entry name" value="ThuA-like"/>
</dbReference>
<feature type="chain" id="PRO_5045670029" description="CBM6 domain-containing protein" evidence="9">
    <location>
        <begin position="20"/>
        <end position="864"/>
    </location>
</feature>
<dbReference type="Pfam" id="PF16317">
    <property type="entry name" value="Glyco_hydro_99"/>
    <property type="match status" value="1"/>
</dbReference>
<dbReference type="Pfam" id="PF06439">
    <property type="entry name" value="3keto-disac_hyd"/>
    <property type="match status" value="1"/>
</dbReference>
<dbReference type="SUPFAM" id="SSF49785">
    <property type="entry name" value="Galactose-binding domain-like"/>
    <property type="match status" value="1"/>
</dbReference>
<dbReference type="RefSeq" id="WP_344486485.1">
    <property type="nucleotide sequence ID" value="NZ_BAAAQX010000025.1"/>
</dbReference>
<feature type="signal peptide" evidence="9">
    <location>
        <begin position="1"/>
        <end position="19"/>
    </location>
</feature>